<accession>A0A4C2A9H5</accession>
<dbReference type="AlphaFoldDB" id="A0A4C2A9H5"/>
<name>A0A4C2A9H5_EUMVA</name>
<reference evidence="1 2" key="1">
    <citation type="journal article" date="2019" name="Commun. Biol.">
        <title>The bagworm genome reveals a unique fibroin gene that provides high tensile strength.</title>
        <authorList>
            <person name="Kono N."/>
            <person name="Nakamura H."/>
            <person name="Ohtoshi R."/>
            <person name="Tomita M."/>
            <person name="Numata K."/>
            <person name="Arakawa K."/>
        </authorList>
    </citation>
    <scope>NUCLEOTIDE SEQUENCE [LARGE SCALE GENOMIC DNA]</scope>
</reference>
<dbReference type="Proteomes" id="UP000299102">
    <property type="component" value="Unassembled WGS sequence"/>
</dbReference>
<dbReference type="OrthoDB" id="10051381at2759"/>
<comment type="caution">
    <text evidence="1">The sequence shown here is derived from an EMBL/GenBank/DDBJ whole genome shotgun (WGS) entry which is preliminary data.</text>
</comment>
<gene>
    <name evidence="1" type="ORF">EVAR_69015_1</name>
</gene>
<organism evidence="1 2">
    <name type="scientific">Eumeta variegata</name>
    <name type="common">Bagworm moth</name>
    <name type="synonym">Eumeta japonica</name>
    <dbReference type="NCBI Taxonomy" id="151549"/>
    <lineage>
        <taxon>Eukaryota</taxon>
        <taxon>Metazoa</taxon>
        <taxon>Ecdysozoa</taxon>
        <taxon>Arthropoda</taxon>
        <taxon>Hexapoda</taxon>
        <taxon>Insecta</taxon>
        <taxon>Pterygota</taxon>
        <taxon>Neoptera</taxon>
        <taxon>Endopterygota</taxon>
        <taxon>Lepidoptera</taxon>
        <taxon>Glossata</taxon>
        <taxon>Ditrysia</taxon>
        <taxon>Tineoidea</taxon>
        <taxon>Psychidae</taxon>
        <taxon>Oiketicinae</taxon>
        <taxon>Eumeta</taxon>
    </lineage>
</organism>
<evidence type="ECO:0000313" key="1">
    <source>
        <dbReference type="EMBL" id="GBP96758.1"/>
    </source>
</evidence>
<protein>
    <submittedName>
        <fullName evidence="1">Uncharacterized protein</fullName>
    </submittedName>
</protein>
<dbReference type="EMBL" id="BGZK01002830">
    <property type="protein sequence ID" value="GBP96758.1"/>
    <property type="molecule type" value="Genomic_DNA"/>
</dbReference>
<keyword evidence="2" id="KW-1185">Reference proteome</keyword>
<proteinExistence type="predicted"/>
<sequence length="137" mass="16186">MFRFKVRFTIESDHCNLFKILSINSYKYISWVIWKNNLIAVILHDLQQLLDEQHALVRLFKTALERMPNDYKIVIRADKRPAGSLERAFNAPTIDEVAIRLLVKTWNHAISFFHVAIPDSRNEHMKYIAHIILCDTH</sequence>
<evidence type="ECO:0000313" key="2">
    <source>
        <dbReference type="Proteomes" id="UP000299102"/>
    </source>
</evidence>